<comment type="caution">
    <text evidence="7">The sequence shown here is derived from an EMBL/GenBank/DDBJ whole genome shotgun (WGS) entry which is preliminary data.</text>
</comment>
<evidence type="ECO:0000256" key="4">
    <source>
        <dbReference type="ARBA" id="ARBA00022884"/>
    </source>
</evidence>
<feature type="binding site" evidence="5">
    <location>
        <position position="275"/>
    </location>
    <ligand>
        <name>S-adenosyl-L-methionine</name>
        <dbReference type="ChEBI" id="CHEBI:59789"/>
    </ligand>
</feature>
<accession>A0ABQ7T1M8</accession>
<evidence type="ECO:0000256" key="3">
    <source>
        <dbReference type="ARBA" id="ARBA00022691"/>
    </source>
</evidence>
<dbReference type="Pfam" id="PF21153">
    <property type="entry name" value="NSUN5_N"/>
    <property type="match status" value="1"/>
</dbReference>
<dbReference type="InterPro" id="IPR029063">
    <property type="entry name" value="SAM-dependent_MTases_sf"/>
</dbReference>
<feature type="binding site" evidence="5">
    <location>
        <begin position="251"/>
        <end position="257"/>
    </location>
    <ligand>
        <name>S-adenosyl-L-methionine</name>
        <dbReference type="ChEBI" id="CHEBI:59789"/>
    </ligand>
</feature>
<protein>
    <recommendedName>
        <fullName evidence="6">SAM-dependent MTase RsmB/NOP-type domain-containing protein</fullName>
    </recommendedName>
</protein>
<keyword evidence="3 5" id="KW-0949">S-adenosyl-L-methionine</keyword>
<dbReference type="InterPro" id="IPR048889">
    <property type="entry name" value="NSUN5_RCM1_N"/>
</dbReference>
<name>A0ABQ7T1M8_PHRPL</name>
<dbReference type="PROSITE" id="PS51686">
    <property type="entry name" value="SAM_MT_RSMB_NOP"/>
    <property type="match status" value="1"/>
</dbReference>
<dbReference type="PRINTS" id="PR02008">
    <property type="entry name" value="RCMTFAMILY"/>
</dbReference>
<evidence type="ECO:0000259" key="6">
    <source>
        <dbReference type="PROSITE" id="PS51686"/>
    </source>
</evidence>
<sequence>MKEKKKEDRRKGCGGRVLYSAAAAILSRLERREGSLKSLVYGSGFPNVRLLYALVSETLRYGPVLEKLLAASGLLQAGKKAAKKRLPPALARVLVYELLFGKGLRGGGGGGSGALVLKHRARLQAELARLKVQKKVSRNQDLLERGSPPSLALLPRYARVNALKTRVEHVVDYFKRQGYAYQGKGEASALSAGKKFLLDSLFPDLLVFPPQTDLHEDQLYQAGHLILQDKASCLPAFLLDPPPGSHVIDACAAPGNKTSHLAAIMKNKGRLFAFDLDAKRLATLSTMLVRAGATCYELEHRDFLTTDPSDPKYSRVRYILLDPSCSGSGMVGRQPFEEEGGDDETQEALSTRLKALAGFQRKMLLHALKFPALHRLVYSTCSFHQEENEEVVRDVLEQQGKDFHLVEALPSWSPRGLDVFPAAKCCLRASPKETLTNGFFVAVLERRHMGTNEESVPPLLPENMPECFAYSEFVSLASVKTYGERSVACDGITYASVADTKLK</sequence>
<dbReference type="InterPro" id="IPR049561">
    <property type="entry name" value="NSUN5_7_fdxn-like"/>
</dbReference>
<feature type="binding site" evidence="5">
    <location>
        <position position="302"/>
    </location>
    <ligand>
        <name>S-adenosyl-L-methionine</name>
        <dbReference type="ChEBI" id="CHEBI:59789"/>
    </ligand>
</feature>
<dbReference type="InterPro" id="IPR023267">
    <property type="entry name" value="RCMT"/>
</dbReference>
<dbReference type="Pfam" id="PF21148">
    <property type="entry name" value="NSUN5_fdxn-like"/>
    <property type="match status" value="1"/>
</dbReference>
<evidence type="ECO:0000256" key="5">
    <source>
        <dbReference type="PROSITE-ProRule" id="PRU01023"/>
    </source>
</evidence>
<dbReference type="PANTHER" id="PTHR22807:SF4">
    <property type="entry name" value="28S RRNA (CYTOSINE-C(5))-METHYLTRANSFERASE"/>
    <property type="match status" value="1"/>
</dbReference>
<dbReference type="Pfam" id="PF01189">
    <property type="entry name" value="Methyltr_RsmB-F"/>
    <property type="match status" value="1"/>
</dbReference>
<evidence type="ECO:0000313" key="7">
    <source>
        <dbReference type="EMBL" id="KAH0623183.1"/>
    </source>
</evidence>
<dbReference type="EMBL" id="JAIPUX010003283">
    <property type="protein sequence ID" value="KAH0623183.1"/>
    <property type="molecule type" value="Genomic_DNA"/>
</dbReference>
<keyword evidence="1 5" id="KW-0489">Methyltransferase</keyword>
<evidence type="ECO:0000256" key="2">
    <source>
        <dbReference type="ARBA" id="ARBA00022679"/>
    </source>
</evidence>
<dbReference type="InterPro" id="IPR001678">
    <property type="entry name" value="MeTrfase_RsmB-F_NOP2_dom"/>
</dbReference>
<dbReference type="Gene3D" id="3.30.70.1170">
    <property type="entry name" value="Sun protein, domain 3"/>
    <property type="match status" value="1"/>
</dbReference>
<proteinExistence type="inferred from homology"/>
<comment type="similarity">
    <text evidence="5">Belongs to the class I-like SAM-binding methyltransferase superfamily. RsmB/NOP family.</text>
</comment>
<dbReference type="InterPro" id="IPR049560">
    <property type="entry name" value="MeTrfase_RsmB-F_NOP2_cat"/>
</dbReference>
<keyword evidence="2 5" id="KW-0808">Transferase</keyword>
<dbReference type="Gene3D" id="3.40.50.150">
    <property type="entry name" value="Vaccinia Virus protein VP39"/>
    <property type="match status" value="1"/>
</dbReference>
<feature type="active site" description="Nucleophile" evidence="5">
    <location>
        <position position="381"/>
    </location>
</feature>
<gene>
    <name evidence="7" type="ORF">JD844_031228</name>
</gene>
<dbReference type="PANTHER" id="PTHR22807">
    <property type="entry name" value="NOP2 YEAST -RELATED NOL1/NOP2/FMU SUN DOMAIN-CONTAINING"/>
    <property type="match status" value="1"/>
</dbReference>
<feature type="binding site" evidence="5">
    <location>
        <position position="322"/>
    </location>
    <ligand>
        <name>S-adenosyl-L-methionine</name>
        <dbReference type="ChEBI" id="CHEBI:59789"/>
    </ligand>
</feature>
<evidence type="ECO:0000313" key="8">
    <source>
        <dbReference type="Proteomes" id="UP000826234"/>
    </source>
</evidence>
<keyword evidence="8" id="KW-1185">Reference proteome</keyword>
<organism evidence="7 8">
    <name type="scientific">Phrynosoma platyrhinos</name>
    <name type="common">Desert horned lizard</name>
    <dbReference type="NCBI Taxonomy" id="52577"/>
    <lineage>
        <taxon>Eukaryota</taxon>
        <taxon>Metazoa</taxon>
        <taxon>Chordata</taxon>
        <taxon>Craniata</taxon>
        <taxon>Vertebrata</taxon>
        <taxon>Euteleostomi</taxon>
        <taxon>Lepidosauria</taxon>
        <taxon>Squamata</taxon>
        <taxon>Bifurcata</taxon>
        <taxon>Unidentata</taxon>
        <taxon>Episquamata</taxon>
        <taxon>Toxicofera</taxon>
        <taxon>Iguania</taxon>
        <taxon>Phrynosomatidae</taxon>
        <taxon>Phrynosomatinae</taxon>
        <taxon>Phrynosoma</taxon>
    </lineage>
</organism>
<reference evidence="7 8" key="1">
    <citation type="journal article" date="2022" name="Gigascience">
        <title>A chromosome-level genome assembly and annotation of the desert horned lizard, Phrynosoma platyrhinos, provides insight into chromosomal rearrangements among reptiles.</title>
        <authorList>
            <person name="Koochekian N."/>
            <person name="Ascanio A."/>
            <person name="Farleigh K."/>
            <person name="Card D.C."/>
            <person name="Schield D.R."/>
            <person name="Castoe T.A."/>
            <person name="Jezkova T."/>
        </authorList>
    </citation>
    <scope>NUCLEOTIDE SEQUENCE [LARGE SCALE GENOMIC DNA]</scope>
    <source>
        <strain evidence="7">NK-2021</strain>
    </source>
</reference>
<dbReference type="Proteomes" id="UP000826234">
    <property type="component" value="Unassembled WGS sequence"/>
</dbReference>
<evidence type="ECO:0000256" key="1">
    <source>
        <dbReference type="ARBA" id="ARBA00022603"/>
    </source>
</evidence>
<dbReference type="SUPFAM" id="SSF53335">
    <property type="entry name" value="S-adenosyl-L-methionine-dependent methyltransferases"/>
    <property type="match status" value="1"/>
</dbReference>
<keyword evidence="4 5" id="KW-0694">RNA-binding</keyword>
<feature type="domain" description="SAM-dependent MTase RsmB/NOP-type" evidence="6">
    <location>
        <begin position="146"/>
        <end position="447"/>
    </location>
</feature>